<feature type="transmembrane region" description="Helical" evidence="5">
    <location>
        <begin position="134"/>
        <end position="152"/>
    </location>
</feature>
<dbReference type="Proteomes" id="UP000219369">
    <property type="component" value="Unassembled WGS sequence"/>
</dbReference>
<feature type="transmembrane region" description="Helical" evidence="5">
    <location>
        <begin position="216"/>
        <end position="236"/>
    </location>
</feature>
<keyword evidence="2 5" id="KW-0812">Transmembrane</keyword>
<keyword evidence="3 5" id="KW-1133">Transmembrane helix</keyword>
<dbReference type="PANTHER" id="PTHR31465">
    <property type="entry name" value="PROTEIN RTA1-RELATED"/>
    <property type="match status" value="1"/>
</dbReference>
<dbReference type="OrthoDB" id="3358017at2759"/>
<evidence type="ECO:0000256" key="5">
    <source>
        <dbReference type="SAM" id="Phobius"/>
    </source>
</evidence>
<name>A0A2H3TSZ5_FUSOX</name>
<evidence type="ECO:0000313" key="6">
    <source>
        <dbReference type="EMBL" id="SCO88861.1"/>
    </source>
</evidence>
<evidence type="ECO:0000256" key="1">
    <source>
        <dbReference type="ARBA" id="ARBA00004141"/>
    </source>
</evidence>
<gene>
    <name evidence="6" type="ORF">FRV6_12989</name>
</gene>
<comment type="subcellular location">
    <subcellularLocation>
        <location evidence="1">Membrane</location>
        <topology evidence="1">Multi-pass membrane protein</topology>
    </subcellularLocation>
</comment>
<sequence>MSFRYRYDPSLPAAIIFMVLYAISSGFHILHIIRFLKLKLYFFLPFLAGVLCWFALTISNQPLLISVSEGEAIGFCGRTISAAESPNYTNFPYVTQDMLLLIGPTCYVASLYMAFGQLIQVLDAEQYSPIKPKWLTKGLLVGDLLAMILQAVGGQKATDSKYAARRREGENILAAGFAVQILFLILFMAISGIFQHRAAKGLPLRSCSPAINWRKYLLVNHIANMLILVRSIYRLIEYGQGYNGELRSKEAYFYTFDALLMLVVSVIFNIFHPLTYVNEAENRTDSQIPLAYTNGVP</sequence>
<feature type="transmembrane region" description="Helical" evidence="5">
    <location>
        <begin position="40"/>
        <end position="58"/>
    </location>
</feature>
<reference evidence="7" key="1">
    <citation type="submission" date="2016-09" db="EMBL/GenBank/DDBJ databases">
        <authorList>
            <person name="Guldener U."/>
        </authorList>
    </citation>
    <scope>NUCLEOTIDE SEQUENCE [LARGE SCALE GENOMIC DNA]</scope>
    <source>
        <strain evidence="7">V64-1</strain>
    </source>
</reference>
<dbReference type="PANTHER" id="PTHR31465:SF1">
    <property type="entry name" value="PROTEIN RTA1-RELATED"/>
    <property type="match status" value="1"/>
</dbReference>
<evidence type="ECO:0000256" key="2">
    <source>
        <dbReference type="ARBA" id="ARBA00022692"/>
    </source>
</evidence>
<feature type="transmembrane region" description="Helical" evidence="5">
    <location>
        <begin position="251"/>
        <end position="271"/>
    </location>
</feature>
<keyword evidence="4 5" id="KW-0472">Membrane</keyword>
<dbReference type="VEuPathDB" id="FungiDB:FOC1_g10007633"/>
<dbReference type="GO" id="GO:0016020">
    <property type="term" value="C:membrane"/>
    <property type="evidence" value="ECO:0007669"/>
    <property type="project" value="UniProtKB-SubCell"/>
</dbReference>
<dbReference type="VEuPathDB" id="FungiDB:FOIG_07427"/>
<dbReference type="Pfam" id="PF04479">
    <property type="entry name" value="RTA1"/>
    <property type="match status" value="1"/>
</dbReference>
<evidence type="ECO:0000256" key="4">
    <source>
        <dbReference type="ARBA" id="ARBA00023136"/>
    </source>
</evidence>
<dbReference type="EMBL" id="FMJY01000007">
    <property type="protein sequence ID" value="SCO88861.1"/>
    <property type="molecule type" value="Genomic_DNA"/>
</dbReference>
<evidence type="ECO:0000256" key="3">
    <source>
        <dbReference type="ARBA" id="ARBA00022989"/>
    </source>
</evidence>
<dbReference type="VEuPathDB" id="FungiDB:HZS61_016908"/>
<evidence type="ECO:0000313" key="7">
    <source>
        <dbReference type="Proteomes" id="UP000219369"/>
    </source>
</evidence>
<dbReference type="VEuPathDB" id="FungiDB:FOMG_08927"/>
<accession>A0A2H3TSZ5</accession>
<protein>
    <submittedName>
        <fullName evidence="6">Related to RTM1 protein</fullName>
    </submittedName>
</protein>
<organism evidence="6 7">
    <name type="scientific">Fusarium oxysporum</name>
    <name type="common">Fusarium vascular wilt</name>
    <dbReference type="NCBI Taxonomy" id="5507"/>
    <lineage>
        <taxon>Eukaryota</taxon>
        <taxon>Fungi</taxon>
        <taxon>Dikarya</taxon>
        <taxon>Ascomycota</taxon>
        <taxon>Pezizomycotina</taxon>
        <taxon>Sordariomycetes</taxon>
        <taxon>Hypocreomycetidae</taxon>
        <taxon>Hypocreales</taxon>
        <taxon>Nectriaceae</taxon>
        <taxon>Fusarium</taxon>
        <taxon>Fusarium oxysporum species complex</taxon>
    </lineage>
</organism>
<dbReference type="VEuPathDB" id="FungiDB:FOXG_14749"/>
<proteinExistence type="predicted"/>
<feature type="transmembrane region" description="Helical" evidence="5">
    <location>
        <begin position="12"/>
        <end position="33"/>
    </location>
</feature>
<dbReference type="VEuPathDB" id="FungiDB:FOC4_g10001955"/>
<dbReference type="InterPro" id="IPR007568">
    <property type="entry name" value="RTA1"/>
</dbReference>
<feature type="transmembrane region" description="Helical" evidence="5">
    <location>
        <begin position="172"/>
        <end position="195"/>
    </location>
</feature>
<feature type="transmembrane region" description="Helical" evidence="5">
    <location>
        <begin position="98"/>
        <end position="122"/>
    </location>
</feature>
<dbReference type="VEuPathDB" id="FungiDB:FOZG_15826"/>
<dbReference type="AlphaFoldDB" id="A0A2H3TSZ5"/>